<sequence length="129" mass="14668">MEDWLFRGLFLHQGKVECCYFGTLVQIWAWDHLHIGRPEVVGAQPELVDMPLGYRSKKLGPNKHTYEPRKRWAGVAFAPRWQKSNGSPADRDRMAQMLPGAACSCPADNITSATSQPQHHQPWNQSQIT</sequence>
<name>A0A6V7QH47_ANACO</name>
<dbReference type="EMBL" id="LR862136">
    <property type="protein sequence ID" value="CAD1842479.1"/>
    <property type="molecule type" value="Genomic_DNA"/>
</dbReference>
<feature type="region of interest" description="Disordered" evidence="1">
    <location>
        <begin position="108"/>
        <end position="129"/>
    </location>
</feature>
<accession>A0A6V7QH47</accession>
<protein>
    <recommendedName>
        <fullName evidence="3">Aminotransferase-like plant mobile domain-containing protein</fullName>
    </recommendedName>
</protein>
<organism evidence="2">
    <name type="scientific">Ananas comosus var. bracteatus</name>
    <name type="common">red pineapple</name>
    <dbReference type="NCBI Taxonomy" id="296719"/>
    <lineage>
        <taxon>Eukaryota</taxon>
        <taxon>Viridiplantae</taxon>
        <taxon>Streptophyta</taxon>
        <taxon>Embryophyta</taxon>
        <taxon>Tracheophyta</taxon>
        <taxon>Spermatophyta</taxon>
        <taxon>Magnoliopsida</taxon>
        <taxon>Liliopsida</taxon>
        <taxon>Poales</taxon>
        <taxon>Bromeliaceae</taxon>
        <taxon>Bromelioideae</taxon>
        <taxon>Ananas</taxon>
    </lineage>
</organism>
<reference evidence="2" key="1">
    <citation type="submission" date="2020-07" db="EMBL/GenBank/DDBJ databases">
        <authorList>
            <person name="Lin J."/>
        </authorList>
    </citation>
    <scope>NUCLEOTIDE SEQUENCE</scope>
</reference>
<evidence type="ECO:0008006" key="3">
    <source>
        <dbReference type="Google" id="ProtNLM"/>
    </source>
</evidence>
<evidence type="ECO:0000256" key="1">
    <source>
        <dbReference type="SAM" id="MobiDB-lite"/>
    </source>
</evidence>
<proteinExistence type="predicted"/>
<dbReference type="AlphaFoldDB" id="A0A6V7QH47"/>
<gene>
    <name evidence="2" type="ORF">CB5_LOCUS25690</name>
</gene>
<evidence type="ECO:0000313" key="2">
    <source>
        <dbReference type="EMBL" id="CAD1842479.1"/>
    </source>
</evidence>
<feature type="compositionally biased region" description="Polar residues" evidence="1">
    <location>
        <begin position="109"/>
        <end position="129"/>
    </location>
</feature>